<name>A0A521FYU2_9BACT</name>
<organism evidence="1 2">
    <name type="scientific">Candidatus Electronema aureum</name>
    <dbReference type="NCBI Taxonomy" id="2005002"/>
    <lineage>
        <taxon>Bacteria</taxon>
        <taxon>Pseudomonadati</taxon>
        <taxon>Thermodesulfobacteriota</taxon>
        <taxon>Desulfobulbia</taxon>
        <taxon>Desulfobulbales</taxon>
        <taxon>Desulfobulbaceae</taxon>
        <taxon>Candidatus Electronema</taxon>
    </lineage>
</organism>
<proteinExistence type="predicted"/>
<gene>
    <name evidence="1" type="ORF">CDV28_15013</name>
</gene>
<dbReference type="AlphaFoldDB" id="A0A521FYU2"/>
<sequence>MKSVRTFKEWTLAELDRTFGLTVADDSPVLKSWLAGQTEISPFEQEVLDSFRSLLVAHVYDWNETELAYNFIGPVMALVRFSSKKFNFFAERSLSGTVDEIEMNGRPDGIIASGFREPQQPYFCLHEYKKEKDPEGDPAGQVLAAMLVAQEINQHRLPVYGCYVKGEVWHFMTLQERSYSISEGYLATRHEDLKAIFSILKFLKTIVSGFMKNEGTDER</sequence>
<accession>A0A521FYU2</accession>
<evidence type="ECO:0000313" key="2">
    <source>
        <dbReference type="Proteomes" id="UP000316238"/>
    </source>
</evidence>
<protein>
    <submittedName>
        <fullName evidence="1">Uncharacterized protein</fullName>
    </submittedName>
</protein>
<reference evidence="1" key="1">
    <citation type="submission" date="2017-07" db="EMBL/GenBank/DDBJ databases">
        <title>The cable genome - Insights into the physiology and evolution of filamentous bacteria capable of sulfide oxidation via long distance electron transfer.</title>
        <authorList>
            <person name="Thorup C."/>
            <person name="Bjerg J.T."/>
            <person name="Schreiber L."/>
            <person name="Nielsen L.P."/>
            <person name="Kjeldsen K.U."/>
            <person name="Boesen T."/>
            <person name="Boggild A."/>
            <person name="Meysman F."/>
            <person name="Geelhoed J."/>
            <person name="Schramm A."/>
        </authorList>
    </citation>
    <scope>NUCLEOTIDE SEQUENCE [LARGE SCALE GENOMIC DNA]</scope>
    <source>
        <strain evidence="1">GS</strain>
    </source>
</reference>
<dbReference type="Proteomes" id="UP000316238">
    <property type="component" value="Unassembled WGS sequence"/>
</dbReference>
<comment type="caution">
    <text evidence="1">The sequence shown here is derived from an EMBL/GenBank/DDBJ whole genome shotgun (WGS) entry which is preliminary data.</text>
</comment>
<dbReference type="EMBL" id="NQJD01000050">
    <property type="protein sequence ID" value="TAA73910.1"/>
    <property type="molecule type" value="Genomic_DNA"/>
</dbReference>
<evidence type="ECO:0000313" key="1">
    <source>
        <dbReference type="EMBL" id="TAA73910.1"/>
    </source>
</evidence>
<keyword evidence="2" id="KW-1185">Reference proteome</keyword>